<evidence type="ECO:0000256" key="7">
    <source>
        <dbReference type="SAM" id="MobiDB-lite"/>
    </source>
</evidence>
<keyword evidence="5" id="KW-0560">Oxidoreductase</keyword>
<feature type="domain" description="TauD/TfdA-like" evidence="8">
    <location>
        <begin position="68"/>
        <end position="313"/>
    </location>
</feature>
<dbReference type="GO" id="GO:0016706">
    <property type="term" value="F:2-oxoglutarate-dependent dioxygenase activity"/>
    <property type="evidence" value="ECO:0007669"/>
    <property type="project" value="TreeGrafter"/>
</dbReference>
<evidence type="ECO:0000256" key="5">
    <source>
        <dbReference type="ARBA" id="ARBA00023002"/>
    </source>
</evidence>
<dbReference type="AlphaFoldDB" id="A0A9P4GCK3"/>
<dbReference type="GO" id="GO:0046872">
    <property type="term" value="F:metal ion binding"/>
    <property type="evidence" value="ECO:0007669"/>
    <property type="project" value="UniProtKB-KW"/>
</dbReference>
<evidence type="ECO:0000256" key="6">
    <source>
        <dbReference type="ARBA" id="ARBA00023004"/>
    </source>
</evidence>
<feature type="compositionally biased region" description="Polar residues" evidence="7">
    <location>
        <begin position="9"/>
        <end position="28"/>
    </location>
</feature>
<keyword evidence="3" id="KW-0479">Metal-binding</keyword>
<dbReference type="PANTHER" id="PTHR30468">
    <property type="entry name" value="ALPHA-KETOGLUTARATE-DEPENDENT SULFONATE DIOXYGENASE"/>
    <property type="match status" value="1"/>
</dbReference>
<evidence type="ECO:0000313" key="10">
    <source>
        <dbReference type="Proteomes" id="UP000800039"/>
    </source>
</evidence>
<dbReference type="Gene3D" id="3.60.130.10">
    <property type="entry name" value="Clavaminate synthase-like"/>
    <property type="match status" value="1"/>
</dbReference>
<dbReference type="RefSeq" id="XP_040785317.1">
    <property type="nucleotide sequence ID" value="XM_040929151.1"/>
</dbReference>
<dbReference type="Proteomes" id="UP000800039">
    <property type="component" value="Unassembled WGS sequence"/>
</dbReference>
<evidence type="ECO:0000259" key="8">
    <source>
        <dbReference type="Pfam" id="PF02668"/>
    </source>
</evidence>
<comment type="cofactor">
    <cofactor evidence="1">
        <name>Fe(2+)</name>
        <dbReference type="ChEBI" id="CHEBI:29033"/>
    </cofactor>
</comment>
<evidence type="ECO:0000256" key="2">
    <source>
        <dbReference type="ARBA" id="ARBA00005896"/>
    </source>
</evidence>
<dbReference type="GeneID" id="63846403"/>
<keyword evidence="6" id="KW-0408">Iron</keyword>
<feature type="region of interest" description="Disordered" evidence="7">
    <location>
        <begin position="1"/>
        <end position="61"/>
    </location>
</feature>
<protein>
    <submittedName>
        <fullName evidence="9">Alpha-ketoglutarate-dependent sulfonate dioxygenase</fullName>
    </submittedName>
</protein>
<evidence type="ECO:0000256" key="3">
    <source>
        <dbReference type="ARBA" id="ARBA00022723"/>
    </source>
</evidence>
<dbReference type="InterPro" id="IPR042098">
    <property type="entry name" value="TauD-like_sf"/>
</dbReference>
<keyword evidence="4 9" id="KW-0223">Dioxygenase</keyword>
<dbReference type="InterPro" id="IPR003819">
    <property type="entry name" value="TauD/TfdA-like"/>
</dbReference>
<dbReference type="SUPFAM" id="SSF51197">
    <property type="entry name" value="Clavaminate synthase-like"/>
    <property type="match status" value="1"/>
</dbReference>
<comment type="caution">
    <text evidence="9">The sequence shown here is derived from an EMBL/GenBank/DDBJ whole genome shotgun (WGS) entry which is preliminary data.</text>
</comment>
<dbReference type="EMBL" id="ML976617">
    <property type="protein sequence ID" value="KAF1842754.1"/>
    <property type="molecule type" value="Genomic_DNA"/>
</dbReference>
<feature type="compositionally biased region" description="Basic and acidic residues" evidence="7">
    <location>
        <begin position="47"/>
        <end position="58"/>
    </location>
</feature>
<gene>
    <name evidence="9" type="ORF">K460DRAFT_289893</name>
</gene>
<dbReference type="InterPro" id="IPR051323">
    <property type="entry name" value="AtsK-like"/>
</dbReference>
<dbReference type="GO" id="GO:0005737">
    <property type="term" value="C:cytoplasm"/>
    <property type="evidence" value="ECO:0007669"/>
    <property type="project" value="TreeGrafter"/>
</dbReference>
<name>A0A9P4GCK3_9PLEO</name>
<dbReference type="PANTHER" id="PTHR30468:SF31">
    <property type="entry name" value="ALPHA-KETOGLUTARATE-DEPENDENT SULFONATE DIOXYGENASE-RELATED"/>
    <property type="match status" value="1"/>
</dbReference>
<accession>A0A9P4GCK3</accession>
<comment type="similarity">
    <text evidence="2">Belongs to the TfdA dioxygenase family.</text>
</comment>
<keyword evidence="10" id="KW-1185">Reference proteome</keyword>
<reference evidence="9" key="1">
    <citation type="submission" date="2020-01" db="EMBL/GenBank/DDBJ databases">
        <authorList>
            <consortium name="DOE Joint Genome Institute"/>
            <person name="Haridas S."/>
            <person name="Albert R."/>
            <person name="Binder M."/>
            <person name="Bloem J."/>
            <person name="Labutti K."/>
            <person name="Salamov A."/>
            <person name="Andreopoulos B."/>
            <person name="Baker S.E."/>
            <person name="Barry K."/>
            <person name="Bills G."/>
            <person name="Bluhm B.H."/>
            <person name="Cannon C."/>
            <person name="Castanera R."/>
            <person name="Culley D.E."/>
            <person name="Daum C."/>
            <person name="Ezra D."/>
            <person name="Gonzalez J.B."/>
            <person name="Henrissat B."/>
            <person name="Kuo A."/>
            <person name="Liang C."/>
            <person name="Lipzen A."/>
            <person name="Lutzoni F."/>
            <person name="Magnuson J."/>
            <person name="Mondo S."/>
            <person name="Nolan M."/>
            <person name="Ohm R."/>
            <person name="Pangilinan J."/>
            <person name="Park H.-J."/>
            <person name="Ramirez L."/>
            <person name="Alfaro M."/>
            <person name="Sun H."/>
            <person name="Tritt A."/>
            <person name="Yoshinaga Y."/>
            <person name="Zwiers L.-H."/>
            <person name="Turgeon B.G."/>
            <person name="Goodwin S.B."/>
            <person name="Spatafora J.W."/>
            <person name="Crous P.W."/>
            <person name="Grigoriev I.V."/>
        </authorList>
    </citation>
    <scope>NUCLEOTIDE SEQUENCE</scope>
    <source>
        <strain evidence="9">CBS 394.84</strain>
    </source>
</reference>
<proteinExistence type="inferred from homology"/>
<dbReference type="Pfam" id="PF02668">
    <property type="entry name" value="TauD"/>
    <property type="match status" value="1"/>
</dbReference>
<evidence type="ECO:0000313" key="9">
    <source>
        <dbReference type="EMBL" id="KAF1842754.1"/>
    </source>
</evidence>
<evidence type="ECO:0000256" key="1">
    <source>
        <dbReference type="ARBA" id="ARBA00001954"/>
    </source>
</evidence>
<evidence type="ECO:0000256" key="4">
    <source>
        <dbReference type="ARBA" id="ARBA00022964"/>
    </source>
</evidence>
<dbReference type="OrthoDB" id="10257314at2759"/>
<sequence length="406" mass="45392">MGHHRSRRPTSSDSGYDTTSEGPTSPSNDRIESRVTVESPGAAINQKGERLSAGDERSSFLSSTTRTDLNLSIGTELSDIQLSSLNPQQLDELALLVSERGVVFFRDQDLTSEEQIHIFDHYGASGERQIAEKSQGSLKVKRSKEDHGEKFTYASGRQNEWTSDRSFEVEPPSYAMARVEEVEGFGADTVWVSQYGLYDALSKRMKSFLDDLDAVHTSKFQYDSIVNLRGMPSNRGPVETYHPAVRTHPVTGLKALNVTPGSVTAFEDLTRKESDKLLELLEYQINSSDEQTVRFRWEAGSVAIWDNRCTAHKSIPGSTTNSIKIIETAVLGEKPYLDPRSESRDERGKRLAREALQEQERLKEIKARYNNTPLRRILRYQAYGGECTFGTISSTSSANDPSSKFG</sequence>
<organism evidence="9 10">
    <name type="scientific">Cucurbitaria berberidis CBS 394.84</name>
    <dbReference type="NCBI Taxonomy" id="1168544"/>
    <lineage>
        <taxon>Eukaryota</taxon>
        <taxon>Fungi</taxon>
        <taxon>Dikarya</taxon>
        <taxon>Ascomycota</taxon>
        <taxon>Pezizomycotina</taxon>
        <taxon>Dothideomycetes</taxon>
        <taxon>Pleosporomycetidae</taxon>
        <taxon>Pleosporales</taxon>
        <taxon>Pleosporineae</taxon>
        <taxon>Cucurbitariaceae</taxon>
        <taxon>Cucurbitaria</taxon>
    </lineage>
</organism>